<keyword evidence="6" id="KW-0479">Metal-binding</keyword>
<dbReference type="Pfam" id="PF01351">
    <property type="entry name" value="RNase_HII"/>
    <property type="match status" value="1"/>
</dbReference>
<evidence type="ECO:0000256" key="5">
    <source>
        <dbReference type="ARBA" id="ARBA00022722"/>
    </source>
</evidence>
<dbReference type="STRING" id="4232.A0A251USS7"/>
<dbReference type="PANTHER" id="PTHR10954">
    <property type="entry name" value="RIBONUCLEASE H2 SUBUNIT A"/>
    <property type="match status" value="1"/>
</dbReference>
<dbReference type="GO" id="GO:0046872">
    <property type="term" value="F:metal ion binding"/>
    <property type="evidence" value="ECO:0007669"/>
    <property type="project" value="UniProtKB-KW"/>
</dbReference>
<comment type="cofactor">
    <cofactor evidence="3">
        <name>Mg(2+)</name>
        <dbReference type="ChEBI" id="CHEBI:18420"/>
    </cofactor>
</comment>
<evidence type="ECO:0000256" key="2">
    <source>
        <dbReference type="ARBA" id="ARBA00001936"/>
    </source>
</evidence>
<evidence type="ECO:0000313" key="13">
    <source>
        <dbReference type="Proteomes" id="UP000215914"/>
    </source>
</evidence>
<sequence length="110" mass="12100">MTTIGSTCCIVLVVAKKAHSLYPIVSEASIVAKNFDETAENMHRNFGSGYPGDPSTKGWLEHHKHSVFGFPSLVRFSWGTCESYFKGGVEVLWEADEADDDGSSKNTVKR</sequence>
<evidence type="ECO:0000259" key="10">
    <source>
        <dbReference type="Pfam" id="PF01351"/>
    </source>
</evidence>
<dbReference type="FunFam" id="1.10.10.460:FF:000001">
    <property type="entry name" value="Ribonuclease"/>
    <property type="match status" value="1"/>
</dbReference>
<dbReference type="Proteomes" id="UP000215914">
    <property type="component" value="Chromosome 5"/>
</dbReference>
<comment type="catalytic activity">
    <reaction evidence="1 9">
        <text>Endonucleolytic cleavage to 5'-phosphomonoester.</text>
        <dbReference type="EC" id="3.1.26.4"/>
    </reaction>
</comment>
<dbReference type="GO" id="GO:0003723">
    <property type="term" value="F:RNA binding"/>
    <property type="evidence" value="ECO:0007669"/>
    <property type="project" value="InterPro"/>
</dbReference>
<name>A0A251USS7_HELAN</name>
<dbReference type="GO" id="GO:0004523">
    <property type="term" value="F:RNA-DNA hybrid ribonuclease activity"/>
    <property type="evidence" value="ECO:0007669"/>
    <property type="project" value="UniProtKB-EC"/>
</dbReference>
<reference evidence="11" key="3">
    <citation type="submission" date="2020-06" db="EMBL/GenBank/DDBJ databases">
        <title>Helianthus annuus Genome sequencing and assembly Release 2.</title>
        <authorList>
            <person name="Gouzy J."/>
            <person name="Langlade N."/>
            <person name="Munos S."/>
        </authorList>
    </citation>
    <scope>NUCLEOTIDE SEQUENCE</scope>
    <source>
        <tissue evidence="11">Leaves</tissue>
    </source>
</reference>
<dbReference type="SUPFAM" id="SSF53098">
    <property type="entry name" value="Ribonuclease H-like"/>
    <property type="match status" value="1"/>
</dbReference>
<dbReference type="InterPro" id="IPR024567">
    <property type="entry name" value="RNase_HII/HIII_dom"/>
</dbReference>
<dbReference type="InterPro" id="IPR023160">
    <property type="entry name" value="RNase_HII_hlx-loop-hlx_cap_dom"/>
</dbReference>
<keyword evidence="5 9" id="KW-0540">Nuclease</keyword>
<accession>A0A251USS7</accession>
<evidence type="ECO:0000256" key="3">
    <source>
        <dbReference type="ARBA" id="ARBA00001946"/>
    </source>
</evidence>
<dbReference type="InterPro" id="IPR012337">
    <property type="entry name" value="RNaseH-like_sf"/>
</dbReference>
<dbReference type="Gramene" id="mRNA:HanXRQr2_Chr15g0699641">
    <property type="protein sequence ID" value="mRNA:HanXRQr2_Chr15g0699641"/>
    <property type="gene ID" value="HanXRQr2_Chr15g0699641"/>
</dbReference>
<evidence type="ECO:0000256" key="4">
    <source>
        <dbReference type="ARBA" id="ARBA00007058"/>
    </source>
</evidence>
<keyword evidence="13" id="KW-1185">Reference proteome</keyword>
<evidence type="ECO:0000256" key="7">
    <source>
        <dbReference type="ARBA" id="ARBA00022759"/>
    </source>
</evidence>
<evidence type="ECO:0000313" key="11">
    <source>
        <dbReference type="EMBL" id="KAF5765088.1"/>
    </source>
</evidence>
<evidence type="ECO:0000256" key="9">
    <source>
        <dbReference type="RuleBase" id="RU003515"/>
    </source>
</evidence>
<protein>
    <recommendedName>
        <fullName evidence="9">Ribonuclease</fullName>
        <ecNumber evidence="9">3.1.26.4</ecNumber>
    </recommendedName>
</protein>
<feature type="domain" description="RNase H type-2" evidence="10">
    <location>
        <begin position="12"/>
        <end position="81"/>
    </location>
</feature>
<dbReference type="EC" id="3.1.26.4" evidence="9"/>
<dbReference type="AlphaFoldDB" id="A0A251USS7"/>
<evidence type="ECO:0000256" key="8">
    <source>
        <dbReference type="ARBA" id="ARBA00022801"/>
    </source>
</evidence>
<dbReference type="Gene3D" id="1.10.10.460">
    <property type="entry name" value="Ribonuclease hii. Domain 2"/>
    <property type="match status" value="1"/>
</dbReference>
<reference evidence="12" key="2">
    <citation type="submission" date="2017-02" db="EMBL/GenBank/DDBJ databases">
        <title>Sunflower complete genome.</title>
        <authorList>
            <person name="Langlade N."/>
            <person name="Munos S."/>
        </authorList>
    </citation>
    <scope>NUCLEOTIDE SEQUENCE [LARGE SCALE GENOMIC DNA]</scope>
    <source>
        <tissue evidence="12">Leaves</tissue>
    </source>
</reference>
<organism evidence="12 13">
    <name type="scientific">Helianthus annuus</name>
    <name type="common">Common sunflower</name>
    <dbReference type="NCBI Taxonomy" id="4232"/>
    <lineage>
        <taxon>Eukaryota</taxon>
        <taxon>Viridiplantae</taxon>
        <taxon>Streptophyta</taxon>
        <taxon>Embryophyta</taxon>
        <taxon>Tracheophyta</taxon>
        <taxon>Spermatophyta</taxon>
        <taxon>Magnoliopsida</taxon>
        <taxon>eudicotyledons</taxon>
        <taxon>Gunneridae</taxon>
        <taxon>Pentapetalae</taxon>
        <taxon>asterids</taxon>
        <taxon>campanulids</taxon>
        <taxon>Asterales</taxon>
        <taxon>Asteraceae</taxon>
        <taxon>Asteroideae</taxon>
        <taxon>Heliantheae alliance</taxon>
        <taxon>Heliantheae</taxon>
        <taxon>Helianthus</taxon>
    </lineage>
</organism>
<gene>
    <name evidence="12" type="ORF">HannXRQ_Chr05g0158341</name>
    <name evidence="11" type="ORF">HanXRQr2_Chr15g0699641</name>
</gene>
<dbReference type="EMBL" id="CM007894">
    <property type="protein sequence ID" value="OTG26408.1"/>
    <property type="molecule type" value="Genomic_DNA"/>
</dbReference>
<evidence type="ECO:0000256" key="1">
    <source>
        <dbReference type="ARBA" id="ARBA00000077"/>
    </source>
</evidence>
<proteinExistence type="inferred from homology"/>
<comment type="cofactor">
    <cofactor evidence="2">
        <name>Mn(2+)</name>
        <dbReference type="ChEBI" id="CHEBI:29035"/>
    </cofactor>
</comment>
<evidence type="ECO:0000256" key="6">
    <source>
        <dbReference type="ARBA" id="ARBA00022723"/>
    </source>
</evidence>
<keyword evidence="7 9" id="KW-0255">Endonuclease</keyword>
<comment type="similarity">
    <text evidence="4">Belongs to the RNase HII family. Eukaryotic subfamily.</text>
</comment>
<evidence type="ECO:0000313" key="12">
    <source>
        <dbReference type="EMBL" id="OTG26408.1"/>
    </source>
</evidence>
<dbReference type="InterPro" id="IPR001352">
    <property type="entry name" value="RNase_HII/HIII"/>
</dbReference>
<dbReference type="InParanoid" id="A0A251USS7"/>
<keyword evidence="8 9" id="KW-0378">Hydrolase</keyword>
<dbReference type="PANTHER" id="PTHR10954:SF7">
    <property type="entry name" value="RIBONUCLEASE H2 SUBUNIT A"/>
    <property type="match status" value="1"/>
</dbReference>
<reference evidence="11 13" key="1">
    <citation type="journal article" date="2017" name="Nature">
        <title>The sunflower genome provides insights into oil metabolism, flowering and Asterid evolution.</title>
        <authorList>
            <person name="Badouin H."/>
            <person name="Gouzy J."/>
            <person name="Grassa C.J."/>
            <person name="Murat F."/>
            <person name="Staton S.E."/>
            <person name="Cottret L."/>
            <person name="Lelandais-Briere C."/>
            <person name="Owens G.L."/>
            <person name="Carrere S."/>
            <person name="Mayjonade B."/>
            <person name="Legrand L."/>
            <person name="Gill N."/>
            <person name="Kane N.C."/>
            <person name="Bowers J.E."/>
            <person name="Hubner S."/>
            <person name="Bellec A."/>
            <person name="Berard A."/>
            <person name="Berges H."/>
            <person name="Blanchet N."/>
            <person name="Boniface M.C."/>
            <person name="Brunel D."/>
            <person name="Catrice O."/>
            <person name="Chaidir N."/>
            <person name="Claudel C."/>
            <person name="Donnadieu C."/>
            <person name="Faraut T."/>
            <person name="Fievet G."/>
            <person name="Helmstetter N."/>
            <person name="King M."/>
            <person name="Knapp S.J."/>
            <person name="Lai Z."/>
            <person name="Le Paslier M.C."/>
            <person name="Lippi Y."/>
            <person name="Lorenzon L."/>
            <person name="Mandel J.R."/>
            <person name="Marage G."/>
            <person name="Marchand G."/>
            <person name="Marquand E."/>
            <person name="Bret-Mestries E."/>
            <person name="Morien E."/>
            <person name="Nambeesan S."/>
            <person name="Nguyen T."/>
            <person name="Pegot-Espagnet P."/>
            <person name="Pouilly N."/>
            <person name="Raftis F."/>
            <person name="Sallet E."/>
            <person name="Schiex T."/>
            <person name="Thomas J."/>
            <person name="Vandecasteele C."/>
            <person name="Vares D."/>
            <person name="Vear F."/>
            <person name="Vautrin S."/>
            <person name="Crespi M."/>
            <person name="Mangin B."/>
            <person name="Burke J.M."/>
            <person name="Salse J."/>
            <person name="Munos S."/>
            <person name="Vincourt P."/>
            <person name="Rieseberg L.H."/>
            <person name="Langlade N.B."/>
        </authorList>
    </citation>
    <scope>NUCLEOTIDE SEQUENCE [LARGE SCALE GENOMIC DNA]</scope>
    <source>
        <strain evidence="13">cv. SF193</strain>
        <tissue evidence="11">Leaves</tissue>
    </source>
</reference>
<dbReference type="EMBL" id="MNCJ02000330">
    <property type="protein sequence ID" value="KAF5765088.1"/>
    <property type="molecule type" value="Genomic_DNA"/>
</dbReference>
<comment type="function">
    <text evidence="9">Endonuclease that specifically degrades the RNA of RNA-DNA hybrids.</text>
</comment>